<dbReference type="SUPFAM" id="SSF49899">
    <property type="entry name" value="Concanavalin A-like lectins/glucanases"/>
    <property type="match status" value="1"/>
</dbReference>
<evidence type="ECO:0000313" key="5">
    <source>
        <dbReference type="WBParaSite" id="NBR_0000654101-mRNA-1"/>
    </source>
</evidence>
<name>A0A158QXA9_NIPBR</name>
<dbReference type="AlphaFoldDB" id="A0A158QXA9"/>
<dbReference type="SMART" id="SM00282">
    <property type="entry name" value="LamG"/>
    <property type="match status" value="1"/>
</dbReference>
<reference evidence="5" key="1">
    <citation type="submission" date="2016-04" db="UniProtKB">
        <authorList>
            <consortium name="WormBaseParasite"/>
        </authorList>
    </citation>
    <scope>IDENTIFICATION</scope>
</reference>
<dbReference type="Gene3D" id="2.60.120.200">
    <property type="match status" value="1"/>
</dbReference>
<dbReference type="Pfam" id="PF02210">
    <property type="entry name" value="Laminin_G_2"/>
    <property type="match status" value="1"/>
</dbReference>
<dbReference type="Gene3D" id="2.10.25.10">
    <property type="entry name" value="Laminin"/>
    <property type="match status" value="1"/>
</dbReference>
<dbReference type="PANTHER" id="PTHR15036:SF85">
    <property type="entry name" value="SP2353, ISOFORM A"/>
    <property type="match status" value="1"/>
</dbReference>
<dbReference type="OMA" id="CDRTEMK"/>
<dbReference type="InterPro" id="IPR050372">
    <property type="entry name" value="Neurexin-related_CASP"/>
</dbReference>
<organism evidence="5">
    <name type="scientific">Nippostrongylus brasiliensis</name>
    <name type="common">Rat hookworm</name>
    <dbReference type="NCBI Taxonomy" id="27835"/>
    <lineage>
        <taxon>Eukaryota</taxon>
        <taxon>Metazoa</taxon>
        <taxon>Ecdysozoa</taxon>
        <taxon>Nematoda</taxon>
        <taxon>Chromadorea</taxon>
        <taxon>Rhabditida</taxon>
        <taxon>Rhabditina</taxon>
        <taxon>Rhabditomorpha</taxon>
        <taxon>Strongyloidea</taxon>
        <taxon>Heligmosomidae</taxon>
        <taxon>Nippostrongylus</taxon>
    </lineage>
</organism>
<dbReference type="PROSITE" id="PS50025">
    <property type="entry name" value="LAM_G_DOMAIN"/>
    <property type="match status" value="1"/>
</dbReference>
<dbReference type="PANTHER" id="PTHR15036">
    <property type="entry name" value="PIKACHURIN-LIKE PROTEIN"/>
    <property type="match status" value="1"/>
</dbReference>
<proteinExistence type="predicted"/>
<feature type="domain" description="Laminin G" evidence="2">
    <location>
        <begin position="81"/>
        <end position="247"/>
    </location>
</feature>
<comment type="caution">
    <text evidence="1">Lacks conserved residue(s) required for the propagation of feature annotation.</text>
</comment>
<dbReference type="SUPFAM" id="SSF57196">
    <property type="entry name" value="EGF/Laminin"/>
    <property type="match status" value="1"/>
</dbReference>
<dbReference type="STRING" id="27835.A0A158QXA9"/>
<sequence length="316" mass="35497">MMDDVMIGSCSDNALLCEQLCITLSPETYECGCWNDHVLLSNGISCKVIADQPQTVTTTEASAGTTRLKRDRTIWPREKDTAPLSFTGNNFAEFPVSDNTYLETNITIEFRASEKRDAILFFAGQFNAEDYISIALIGPNIILRHDCGEGAIEDMYRGPFALNEWHSITVYRKFCDRTEMKFYKGISMDEGVFLGGAPSRIDAIESKVGTGSGFHGCVRKLIINNDVLLDTENEVNTAVNLQELEYCNPITQAQTAPQPKIREIDLSTGRLYEHGNFLSRLSSLESRRLFTAVPRQHFNMEMWQNSDNLVEQTSGE</sequence>
<dbReference type="InterPro" id="IPR013320">
    <property type="entry name" value="ConA-like_dom_sf"/>
</dbReference>
<evidence type="ECO:0000259" key="2">
    <source>
        <dbReference type="PROSITE" id="PS50025"/>
    </source>
</evidence>
<dbReference type="InterPro" id="IPR001791">
    <property type="entry name" value="Laminin_G"/>
</dbReference>
<evidence type="ECO:0000313" key="4">
    <source>
        <dbReference type="Proteomes" id="UP000271162"/>
    </source>
</evidence>
<dbReference type="GO" id="GO:0016020">
    <property type="term" value="C:membrane"/>
    <property type="evidence" value="ECO:0007669"/>
    <property type="project" value="UniProtKB-SubCell"/>
</dbReference>
<dbReference type="EMBL" id="UYSL01019808">
    <property type="protein sequence ID" value="VDL70131.1"/>
    <property type="molecule type" value="Genomic_DNA"/>
</dbReference>
<keyword evidence="4" id="KW-1185">Reference proteome</keyword>
<dbReference type="WBParaSite" id="NBR_0000654101-mRNA-1">
    <property type="protein sequence ID" value="NBR_0000654101-mRNA-1"/>
    <property type="gene ID" value="NBR_0000654101"/>
</dbReference>
<protein>
    <submittedName>
        <fullName evidence="5">LAM_G_DOMAIN domain-containing protein</fullName>
    </submittedName>
</protein>
<reference evidence="3 4" key="2">
    <citation type="submission" date="2018-11" db="EMBL/GenBank/DDBJ databases">
        <authorList>
            <consortium name="Pathogen Informatics"/>
        </authorList>
    </citation>
    <scope>NUCLEOTIDE SEQUENCE [LARGE SCALE GENOMIC DNA]</scope>
</reference>
<dbReference type="Proteomes" id="UP000271162">
    <property type="component" value="Unassembled WGS sequence"/>
</dbReference>
<accession>A0A158QXA9</accession>
<dbReference type="CDD" id="cd00110">
    <property type="entry name" value="LamG"/>
    <property type="match status" value="1"/>
</dbReference>
<evidence type="ECO:0000256" key="1">
    <source>
        <dbReference type="PROSITE-ProRule" id="PRU00122"/>
    </source>
</evidence>
<evidence type="ECO:0000313" key="3">
    <source>
        <dbReference type="EMBL" id="VDL70131.1"/>
    </source>
</evidence>
<gene>
    <name evidence="3" type="ORF">NBR_LOCUS6542</name>
</gene>